<reference evidence="4 5" key="1">
    <citation type="submission" date="2017-08" db="EMBL/GenBank/DDBJ databases">
        <title>Infants hospitalized years apart are colonized by the same room-sourced microbial strains.</title>
        <authorList>
            <person name="Brooks B."/>
            <person name="Olm M.R."/>
            <person name="Firek B.A."/>
            <person name="Baker R."/>
            <person name="Thomas B.C."/>
            <person name="Morowitz M.J."/>
            <person name="Banfield J.F."/>
        </authorList>
    </citation>
    <scope>NUCLEOTIDE SEQUENCE [LARGE SCALE GENOMIC DNA]</scope>
    <source>
        <strain evidence="4">S2_005_002_R2_33</strain>
    </source>
</reference>
<dbReference type="GO" id="GO:0006417">
    <property type="term" value="P:regulation of translation"/>
    <property type="evidence" value="ECO:0007669"/>
    <property type="project" value="TreeGrafter"/>
</dbReference>
<evidence type="ECO:0000256" key="1">
    <source>
        <dbReference type="SAM" id="MobiDB-lite"/>
    </source>
</evidence>
<keyword evidence="2" id="KW-1133">Transmembrane helix</keyword>
<name>A0A2W5NED1_9SPHN</name>
<dbReference type="EMBL" id="QFPX01000024">
    <property type="protein sequence ID" value="PZQ51832.1"/>
    <property type="molecule type" value="Genomic_DNA"/>
</dbReference>
<organism evidence="4 5">
    <name type="scientific">Novosphingobium pentaromativorans</name>
    <dbReference type="NCBI Taxonomy" id="205844"/>
    <lineage>
        <taxon>Bacteria</taxon>
        <taxon>Pseudomonadati</taxon>
        <taxon>Pseudomonadota</taxon>
        <taxon>Alphaproteobacteria</taxon>
        <taxon>Sphingomonadales</taxon>
        <taxon>Sphingomonadaceae</taxon>
        <taxon>Novosphingobium</taxon>
    </lineage>
</organism>
<dbReference type="PANTHER" id="PTHR37461">
    <property type="entry name" value="ANTI-SIGMA-K FACTOR RSKA"/>
    <property type="match status" value="1"/>
</dbReference>
<dbReference type="InterPro" id="IPR051474">
    <property type="entry name" value="Anti-sigma-K/W_factor"/>
</dbReference>
<evidence type="ECO:0000313" key="5">
    <source>
        <dbReference type="Proteomes" id="UP000249082"/>
    </source>
</evidence>
<proteinExistence type="predicted"/>
<dbReference type="PANTHER" id="PTHR37461:SF1">
    <property type="entry name" value="ANTI-SIGMA-K FACTOR RSKA"/>
    <property type="match status" value="1"/>
</dbReference>
<evidence type="ECO:0000256" key="2">
    <source>
        <dbReference type="SAM" id="Phobius"/>
    </source>
</evidence>
<evidence type="ECO:0000313" key="4">
    <source>
        <dbReference type="EMBL" id="PZQ51832.1"/>
    </source>
</evidence>
<protein>
    <recommendedName>
        <fullName evidence="3">Anti-sigma K factor RskA C-terminal domain-containing protein</fullName>
    </recommendedName>
</protein>
<feature type="transmembrane region" description="Helical" evidence="2">
    <location>
        <begin position="87"/>
        <end position="109"/>
    </location>
</feature>
<keyword evidence="2" id="KW-0812">Transmembrane</keyword>
<feature type="domain" description="Anti-sigma K factor RskA C-terminal" evidence="3">
    <location>
        <begin position="96"/>
        <end position="209"/>
    </location>
</feature>
<dbReference type="Proteomes" id="UP000249082">
    <property type="component" value="Unassembled WGS sequence"/>
</dbReference>
<dbReference type="AlphaFoldDB" id="A0A2W5NED1"/>
<dbReference type="GO" id="GO:0016989">
    <property type="term" value="F:sigma factor antagonist activity"/>
    <property type="evidence" value="ECO:0007669"/>
    <property type="project" value="TreeGrafter"/>
</dbReference>
<gene>
    <name evidence="4" type="ORF">DI555_20760</name>
</gene>
<accession>A0A2W5NED1</accession>
<evidence type="ECO:0000259" key="3">
    <source>
        <dbReference type="Pfam" id="PF10099"/>
    </source>
</evidence>
<comment type="caution">
    <text evidence="4">The sequence shown here is derived from an EMBL/GenBank/DDBJ whole genome shotgun (WGS) entry which is preliminary data.</text>
</comment>
<keyword evidence="2" id="KW-0472">Membrane</keyword>
<sequence length="227" mass="23713">MVETPKDRDREALTAELALGLLDGAERTEALRLCLSDRDFAQQVEQWSARLSPMLSTVPPAQPSARVWEAIAARIGAPAPAASGRLLVWRTAALAAGALAACLALVVAMRPETVTPDTSVVVSQMTDASGGAMMAVAYDPHRGVLRFDAHPPNEGGKRPELWVIPEDGAPQSLGLLASGNAEIAIANSARHFLKSGATLAITMEDPATAPHKAPSAAPVMTGKISEI</sequence>
<dbReference type="GO" id="GO:0005886">
    <property type="term" value="C:plasma membrane"/>
    <property type="evidence" value="ECO:0007669"/>
    <property type="project" value="InterPro"/>
</dbReference>
<dbReference type="InterPro" id="IPR018764">
    <property type="entry name" value="RskA_C"/>
</dbReference>
<dbReference type="Pfam" id="PF10099">
    <property type="entry name" value="RskA_C"/>
    <property type="match status" value="1"/>
</dbReference>
<feature type="region of interest" description="Disordered" evidence="1">
    <location>
        <begin position="208"/>
        <end position="227"/>
    </location>
</feature>